<dbReference type="GO" id="GO:0005509">
    <property type="term" value="F:calcium ion binding"/>
    <property type="evidence" value="ECO:0007669"/>
    <property type="project" value="InterPro"/>
</dbReference>
<dbReference type="AlphaFoldDB" id="Q6MJB5"/>
<dbReference type="InterPro" id="IPR015919">
    <property type="entry name" value="Cadherin-like_sf"/>
</dbReference>
<keyword evidence="2" id="KW-0732">Signal</keyword>
<organism evidence="3 4">
    <name type="scientific">Bdellovibrio bacteriovorus (strain ATCC 15356 / DSM 50701 / NCIMB 9529 / HD100)</name>
    <dbReference type="NCBI Taxonomy" id="264462"/>
    <lineage>
        <taxon>Bacteria</taxon>
        <taxon>Pseudomonadati</taxon>
        <taxon>Bdellovibrionota</taxon>
        <taxon>Bdellovibrionia</taxon>
        <taxon>Bdellovibrionales</taxon>
        <taxon>Pseudobdellovibrionaceae</taxon>
        <taxon>Bdellovibrio</taxon>
    </lineage>
</organism>
<protein>
    <submittedName>
        <fullName evidence="3">Putative fibronectin type III domain protein</fullName>
    </submittedName>
</protein>
<feature type="region of interest" description="Disordered" evidence="1">
    <location>
        <begin position="878"/>
        <end position="897"/>
    </location>
</feature>
<dbReference type="Pfam" id="PF17963">
    <property type="entry name" value="Big_9"/>
    <property type="match status" value="1"/>
</dbReference>
<dbReference type="STRING" id="264462.Bd2866"/>
<dbReference type="KEGG" id="bba:Bd2866"/>
<feature type="signal peptide" evidence="2">
    <location>
        <begin position="1"/>
        <end position="25"/>
    </location>
</feature>
<dbReference type="InterPro" id="IPR013783">
    <property type="entry name" value="Ig-like_fold"/>
</dbReference>
<accession>Q6MJB5</accession>
<proteinExistence type="predicted"/>
<dbReference type="PROSITE" id="PS51257">
    <property type="entry name" value="PROKAR_LIPOPROTEIN"/>
    <property type="match status" value="1"/>
</dbReference>
<dbReference type="eggNOG" id="COG3898">
    <property type="taxonomic scope" value="Bacteria"/>
</dbReference>
<keyword evidence="4" id="KW-1185">Reference proteome</keyword>
<dbReference type="GO" id="GO:0016020">
    <property type="term" value="C:membrane"/>
    <property type="evidence" value="ECO:0007669"/>
    <property type="project" value="InterPro"/>
</dbReference>
<evidence type="ECO:0000256" key="2">
    <source>
        <dbReference type="SAM" id="SignalP"/>
    </source>
</evidence>
<evidence type="ECO:0000256" key="1">
    <source>
        <dbReference type="SAM" id="MobiDB-lite"/>
    </source>
</evidence>
<evidence type="ECO:0000313" key="4">
    <source>
        <dbReference type="Proteomes" id="UP000008080"/>
    </source>
</evidence>
<feature type="chain" id="PRO_5004276375" evidence="2">
    <location>
        <begin position="26"/>
        <end position="1112"/>
    </location>
</feature>
<sequence>MMIIVRLSLSIILLLSLAACMNADLAILTSKLTQTQSLNAAYKSTSLVPVRWSTADADVPPDYLRLEASADGGSTWMVIQDRLTNSGSFDWDISHLADGSTHHLRLTAVVRDARETLQLGSFLIDDQPPVPGADQTVSVTEDMSAPFVLNTPSDNDQYKIQIVTAPTRGAVSGCGGSSVLNCTYIPSLNNDIDDSFTYKVVDRAGNETALVTVTLDLQPVNDVPVITTLACAGSIGENYAYACGITATDVDLPSPLTLTYHLDTATTCGPWLSIDANSGAVTGTPSAAEVGTTCHVAVYAEDDVAGQSAIFAWELAVTNSPPIINVTGGPYSISEDAALAEVISGANVSSIEEAGSTYSLVTPTVAGDRCEDHAMVPTATNYSIDPVTGAFSFRPAADYQGVCQIRIALTDSFPSTGYADVAVTVNNVQDAPLIAVGLAPCAANVDEDDEYNCIVAITDPDPETVTVSRDVSDTCTWLTATPSGNGRVVTISGIPGDEDVGTCRLAIHAEDPQAASDVQFIDITIANTEPTLTIGTPTVLTEDDPAFSALVDVLGAAAVSSLDEGFGTYSLDYTGLTGTACNDTSVVVTPATDFVISAATGAVSIKPRAEYFGTCYAKIRFDDGNGAGNSVVEQEIAVIVQPVNDAPVITSIPTTHEILLTPGSATASSFTLTVDVGPANEDTQNLELICTNSNTSRLTVDCTQTRVGDGSLTVNLSASAGVDAAATVTVKVRDNGGGTNESSVASIAVSMTDAVVLAPIAADTLNYNIYDQAVAQYSGAVAASPRTFVVRVNPTVKVSSNDPALPAMRTGSLAATARVRLINDGLIIGAAGAGGLAPAATAGSLRMGQHGGTAFKVEAQYANVTILNNGMIYGGGGGGGRGGTDDSDAGAGGAGGAGEGPAAAAVSGAAGASSGGSGGSAATAVAGGASPAGDYTPSNGVARIQGAAGQGGSTCLIGSALGNNPGEAFFGRGGFGAGFGGGAGACDVTFGGGGGGGHFGGGGGAGGLADMNDAGNLNTDTNGYNGGNGGAAIEVPSAVSVPADIAISIVPGGGSQIAGCVWNDISGVYLSNVASDTDINNRVLTYSSTASQNVNSPSGLKIWSNGRGKAYR</sequence>
<gene>
    <name evidence="3" type="ordered locus">Bd2866</name>
</gene>
<name>Q6MJB5_BDEBA</name>
<reference evidence="3 4" key="1">
    <citation type="journal article" date="2004" name="Science">
        <title>A predator unmasked: life cycle of Bdellovibrio bacteriovorus from a genomic perspective.</title>
        <authorList>
            <person name="Rendulic S."/>
            <person name="Jagtap P."/>
            <person name="Rosinus A."/>
            <person name="Eppinger M."/>
            <person name="Baar C."/>
            <person name="Lanz C."/>
            <person name="Keller H."/>
            <person name="Lambert C."/>
            <person name="Evans K.J."/>
            <person name="Goesmann A."/>
            <person name="Meyer F."/>
            <person name="Sockett R.E."/>
            <person name="Schuster S.C."/>
        </authorList>
    </citation>
    <scope>NUCLEOTIDE SEQUENCE [LARGE SCALE GENOMIC DNA]</scope>
    <source>
        <strain evidence="4">ATCC 15356 / DSM 50701 / NCIMB 9529 / HD100</strain>
    </source>
</reference>
<dbReference type="EMBL" id="BX842653">
    <property type="protein sequence ID" value="CAE80646.1"/>
    <property type="molecule type" value="Genomic_DNA"/>
</dbReference>
<dbReference type="HOGENOM" id="CLU_281549_0_0_7"/>
<dbReference type="SUPFAM" id="SSF49313">
    <property type="entry name" value="Cadherin-like"/>
    <property type="match status" value="1"/>
</dbReference>
<dbReference type="Proteomes" id="UP000008080">
    <property type="component" value="Chromosome"/>
</dbReference>
<dbReference type="Gene3D" id="2.60.40.10">
    <property type="entry name" value="Immunoglobulins"/>
    <property type="match status" value="2"/>
</dbReference>
<evidence type="ECO:0000313" key="3">
    <source>
        <dbReference type="EMBL" id="CAE80646.1"/>
    </source>
</evidence>